<proteinExistence type="predicted"/>
<dbReference type="Pfam" id="PF04195">
    <property type="entry name" value="Transposase_28"/>
    <property type="match status" value="1"/>
</dbReference>
<reference evidence="2 3" key="1">
    <citation type="submission" date="2013-10" db="EMBL/GenBank/DDBJ databases">
        <authorList>
            <consortium name="International Citrus Genome Consortium"/>
            <person name="Jenkins J."/>
            <person name="Schmutz J."/>
            <person name="Prochnik S."/>
            <person name="Rokhsar D."/>
            <person name="Gmitter F."/>
            <person name="Ollitrault P."/>
            <person name="Machado M."/>
            <person name="Talon M."/>
            <person name="Wincker P."/>
            <person name="Jaillon O."/>
            <person name="Morgante M."/>
        </authorList>
    </citation>
    <scope>NUCLEOTIDE SEQUENCE</scope>
    <source>
        <strain evidence="3">cv. Clemenules</strain>
    </source>
</reference>
<dbReference type="AlphaFoldDB" id="V4SXI0"/>
<feature type="domain" description="Transposase (putative) gypsy type" evidence="1">
    <location>
        <begin position="131"/>
        <end position="195"/>
    </location>
</feature>
<evidence type="ECO:0000313" key="3">
    <source>
        <dbReference type="Proteomes" id="UP000030687"/>
    </source>
</evidence>
<dbReference type="eggNOG" id="ENOG502SZIV">
    <property type="taxonomic scope" value="Eukaryota"/>
</dbReference>
<evidence type="ECO:0000313" key="2">
    <source>
        <dbReference type="EMBL" id="ESR45532.1"/>
    </source>
</evidence>
<dbReference type="Proteomes" id="UP000030687">
    <property type="component" value="Unassembled WGS sequence"/>
</dbReference>
<protein>
    <recommendedName>
        <fullName evidence="1">Transposase (putative) gypsy type domain-containing protein</fullName>
    </recommendedName>
</protein>
<keyword evidence="3" id="KW-1185">Reference proteome</keyword>
<name>V4SXI0_CITCL</name>
<dbReference type="InParanoid" id="V4SXI0"/>
<dbReference type="InterPro" id="IPR007321">
    <property type="entry name" value="Transposase_28"/>
</dbReference>
<dbReference type="EMBL" id="KI536799">
    <property type="protein sequence ID" value="ESR45532.1"/>
    <property type="molecule type" value="Genomic_DNA"/>
</dbReference>
<dbReference type="Gramene" id="ESR45532">
    <property type="protein sequence ID" value="ESR45532"/>
    <property type="gene ID" value="CICLE_v10003975mg"/>
</dbReference>
<accession>V4SXI0</accession>
<gene>
    <name evidence="2" type="ORF">CICLE_v10003975mg</name>
</gene>
<dbReference type="STRING" id="85681.V4SXI0"/>
<dbReference type="KEGG" id="cic:CICLE_v10003975mg"/>
<sequence length="339" mass="39056">MEFMSEDGSLCSDSQNANKELLDGLSDIASGVDDNGKVREDNVELNCNMAETKSKKIRYENEVNEESSCAQFEDEGDEHEVYGVNRLNFDTTEKEIEELRKEYLIPDDLTLRLLGEDEVASKLSNGETAIYLEMLELGFRLPIQPYFARMLVRVGLSPSQLDPNGWRVLGGMYVVWAEQNKTEPCFKEFTHLYFCNEHGINHKGWYYFMSKIKSRRIVLDFPGSCRGWKNKYFVVGGNWGRDVELTKGWFKVPAHFSRPVTWKKKVDIGAKLSVRVEKGLRNAEDRKLLLTPERLLSANLIRSLPHYSKKKKTKRTKAYPCRNCKSLDRGDIGRGRRTT</sequence>
<evidence type="ECO:0000259" key="1">
    <source>
        <dbReference type="Pfam" id="PF04195"/>
    </source>
</evidence>
<organism evidence="2 3">
    <name type="scientific">Citrus clementina</name>
    <name type="common">Clementine</name>
    <name type="synonym">Citrus deliciosa x Citrus sinensis</name>
    <dbReference type="NCBI Taxonomy" id="85681"/>
    <lineage>
        <taxon>Eukaryota</taxon>
        <taxon>Viridiplantae</taxon>
        <taxon>Streptophyta</taxon>
        <taxon>Embryophyta</taxon>
        <taxon>Tracheophyta</taxon>
        <taxon>Spermatophyta</taxon>
        <taxon>Magnoliopsida</taxon>
        <taxon>eudicotyledons</taxon>
        <taxon>Gunneridae</taxon>
        <taxon>Pentapetalae</taxon>
        <taxon>rosids</taxon>
        <taxon>malvids</taxon>
        <taxon>Sapindales</taxon>
        <taxon>Rutaceae</taxon>
        <taxon>Aurantioideae</taxon>
        <taxon>Citrus</taxon>
    </lineage>
</organism>
<dbReference type="OMA" id="CAVEWRE"/>